<dbReference type="PROSITE" id="PS50005">
    <property type="entry name" value="TPR"/>
    <property type="match status" value="4"/>
</dbReference>
<evidence type="ECO:0000256" key="3">
    <source>
        <dbReference type="PROSITE-ProRule" id="PRU00339"/>
    </source>
</evidence>
<keyword evidence="1" id="KW-0677">Repeat</keyword>
<evidence type="ECO:0000256" key="2">
    <source>
        <dbReference type="ARBA" id="ARBA00022803"/>
    </source>
</evidence>
<dbReference type="InterPro" id="IPR011990">
    <property type="entry name" value="TPR-like_helical_dom_sf"/>
</dbReference>
<comment type="caution">
    <text evidence="4">The sequence shown here is derived from an EMBL/GenBank/DDBJ whole genome shotgun (WGS) entry which is preliminary data.</text>
</comment>
<dbReference type="EMBL" id="WTVR01000051">
    <property type="protein sequence ID" value="NMF90758.1"/>
    <property type="molecule type" value="Genomic_DNA"/>
</dbReference>
<dbReference type="PANTHER" id="PTHR45586">
    <property type="entry name" value="TPR REPEAT-CONTAINING PROTEIN PA4667"/>
    <property type="match status" value="1"/>
</dbReference>
<dbReference type="RefSeq" id="WP_169208092.1">
    <property type="nucleotide sequence ID" value="NZ_CP059560.1"/>
</dbReference>
<dbReference type="NCBIfam" id="TIGR02917">
    <property type="entry name" value="PEP_TPR_lipo"/>
    <property type="match status" value="1"/>
</dbReference>
<proteinExistence type="predicted"/>
<dbReference type="Pfam" id="PF13432">
    <property type="entry name" value="TPR_16"/>
    <property type="match status" value="5"/>
</dbReference>
<accession>A0ABX1MS03</accession>
<keyword evidence="5" id="KW-1185">Reference proteome</keyword>
<evidence type="ECO:0000313" key="5">
    <source>
        <dbReference type="Proteomes" id="UP000652074"/>
    </source>
</evidence>
<feature type="repeat" description="TPR" evidence="3">
    <location>
        <begin position="614"/>
        <end position="647"/>
    </location>
</feature>
<organism evidence="4 5">
    <name type="scientific">Aromatoleum petrolei</name>
    <dbReference type="NCBI Taxonomy" id="76116"/>
    <lineage>
        <taxon>Bacteria</taxon>
        <taxon>Pseudomonadati</taxon>
        <taxon>Pseudomonadota</taxon>
        <taxon>Betaproteobacteria</taxon>
        <taxon>Rhodocyclales</taxon>
        <taxon>Rhodocyclaceae</taxon>
        <taxon>Aromatoleum</taxon>
    </lineage>
</organism>
<sequence>MSRPMIIPQSKRQIALALIFSGLIAGCGASPDSMVGSARDYLAKNDLQAASIQLKNALQENPKLAEARYLLGAVNLRQGNPVAAEKEFRRALELGVPVEQVNPLLARAMVQMGQFEQVIKEFGATELQDPVANARLWGSIGDAYLERKDASKAREAFEVALKSNADDLSARVGFGRMKYLSGDVDGALAEAEAALARGATGEEAGDAHALRANVLLARKQDDEGLAALREAVKGRPSSVAYHFALISLLLERGDMSEAAERLAAMEKVAPKHPLTHYLYALNDFRSGKTAPAREHIAETVRLAPEYLPGRMLAGLIHASLNEHVLAREHLAMVVGRAPENRTARVGLARLELGAGDSQKAMDTLKPLLSEKDPDPASLQLAARIQLAQGKLDAASETYERLVAVRPSDELARTQLGMARMLEGDAAAGLSDLEAASTLEGSSGAADFALVMVHLRQGEIDKAAAAQQRLEEKRPDDPRTYMLQGGIALSRRDMAGARLSFEKALALKSDYLPAVVNLARLDLAERKPGEALERVEHVVAKHPDNVAASLLLANLQKATGAPSDKVRATLERASRATPAEATPKLALAAEALGQRDAKKAISIVQEVIAAHPDDPRAYEMMGRAQLLAGDLQQAVTAFSKQVSLQPKLPAPLIRLADAQQLAKDSTAAEQSLRRALGLKPDFLDAQQRLAALLAGKQRLKEAIAVAQTVQKQRPKEPAGWNLEGDLYLLAKDYAPAIAAYRKSFTVRPRAETVIKLHAVQVQSGKQGDAEKTISEWLRKEPKDVRVRTYLAERAFAARRFDEAERLYVKLDELKPDTPHVLNNLAWIAGHRRDPKAMGLAERALKLAPEDPNILATLGVLQMDSGQSENGIDNLRKAVSLAPTAPTLRLNLAKAYVKAGRKQDAVKEADHLLQSLPQDSPLRAEANALKEKL</sequence>
<dbReference type="Proteomes" id="UP000652074">
    <property type="component" value="Unassembled WGS sequence"/>
</dbReference>
<dbReference type="InterPro" id="IPR051012">
    <property type="entry name" value="CellSynth/LPSAsmb/PSIAsmb"/>
</dbReference>
<evidence type="ECO:0000313" key="4">
    <source>
        <dbReference type="EMBL" id="NMF90758.1"/>
    </source>
</evidence>
<dbReference type="PROSITE" id="PS51257">
    <property type="entry name" value="PROKAR_LIPOPROTEIN"/>
    <property type="match status" value="1"/>
</dbReference>
<evidence type="ECO:0000256" key="1">
    <source>
        <dbReference type="ARBA" id="ARBA00022737"/>
    </source>
</evidence>
<dbReference type="PANTHER" id="PTHR45586:SF1">
    <property type="entry name" value="LIPOPOLYSACCHARIDE ASSEMBLY PROTEIN B"/>
    <property type="match status" value="1"/>
</dbReference>
<dbReference type="SMART" id="SM00028">
    <property type="entry name" value="TPR"/>
    <property type="match status" value="15"/>
</dbReference>
<feature type="repeat" description="TPR" evidence="3">
    <location>
        <begin position="850"/>
        <end position="883"/>
    </location>
</feature>
<protein>
    <submittedName>
        <fullName evidence="4">PEP-CTERM system TPR-repeat protein PrsT</fullName>
    </submittedName>
</protein>
<dbReference type="SUPFAM" id="SSF81901">
    <property type="entry name" value="HCP-like"/>
    <property type="match status" value="1"/>
</dbReference>
<name>A0ABX1MS03_9RHOO</name>
<gene>
    <name evidence="4" type="primary">prsT</name>
    <name evidence="4" type="ORF">GPA26_20020</name>
</gene>
<dbReference type="SUPFAM" id="SSF48452">
    <property type="entry name" value="TPR-like"/>
    <property type="match status" value="3"/>
</dbReference>
<dbReference type="InterPro" id="IPR014266">
    <property type="entry name" value="PEP-CTERM_TPR_PrsT"/>
</dbReference>
<dbReference type="Pfam" id="PF14559">
    <property type="entry name" value="TPR_19"/>
    <property type="match status" value="4"/>
</dbReference>
<feature type="repeat" description="TPR" evidence="3">
    <location>
        <begin position="134"/>
        <end position="167"/>
    </location>
</feature>
<reference evidence="4 5" key="1">
    <citation type="submission" date="2019-12" db="EMBL/GenBank/DDBJ databases">
        <title>Comparative genomics gives insights into the taxonomy of the Azoarcus-Aromatoleum group and reveals separate origins of nif in the plant-associated Azoarcus and non-plant-associated Aromatoleum sub-groups.</title>
        <authorList>
            <person name="Lafos M."/>
            <person name="Maluk M."/>
            <person name="Batista M."/>
            <person name="Junghare M."/>
            <person name="Carmona M."/>
            <person name="Faoro H."/>
            <person name="Cruz L.M."/>
            <person name="Battistoni F."/>
            <person name="De Souza E."/>
            <person name="Pedrosa F."/>
            <person name="Chen W.-M."/>
            <person name="Poole P.S."/>
            <person name="Dixon R.A."/>
            <person name="James E.K."/>
        </authorList>
    </citation>
    <scope>NUCLEOTIDE SEQUENCE [LARGE SCALE GENOMIC DNA]</scope>
    <source>
        <strain evidence="4 5">ToN1</strain>
    </source>
</reference>
<keyword evidence="2 3" id="KW-0802">TPR repeat</keyword>
<dbReference type="InterPro" id="IPR019734">
    <property type="entry name" value="TPR_rpt"/>
</dbReference>
<feature type="repeat" description="TPR" evidence="3">
    <location>
        <begin position="716"/>
        <end position="749"/>
    </location>
</feature>
<dbReference type="Gene3D" id="1.25.40.10">
    <property type="entry name" value="Tetratricopeptide repeat domain"/>
    <property type="match status" value="4"/>
</dbReference>